<proteinExistence type="predicted"/>
<sequence length="235" mass="27099">MKVREFQKKDPDQAYAIWKHGMSVDLTEQRIDWIFNLFHVRLILLALPLVVLYCGYGTTPVGFLYAIVPSGLLIAFLRYMVHYTLNGYVATRTDMLNIQKHHGKRFLVAENEDGEIIGTVAYSEKTKISTFKGERIGKKTWEMFSMSVKKEARRLGVANKMLAELEKRARGAKIQNIVFTATTPQVPAVIFYRKCGYDFEFEDFPALDRGFIGAIIADCFFKFCKMNIIKFHKEI</sequence>
<feature type="domain" description="N-acetyltransferase" evidence="3">
    <location>
        <begin position="63"/>
        <end position="222"/>
    </location>
</feature>
<keyword evidence="1" id="KW-0808">Transferase</keyword>
<dbReference type="PANTHER" id="PTHR13947:SF37">
    <property type="entry name" value="LD18367P"/>
    <property type="match status" value="1"/>
</dbReference>
<dbReference type="InterPro" id="IPR016181">
    <property type="entry name" value="Acyl_CoA_acyltransferase"/>
</dbReference>
<dbReference type="Proteomes" id="UP001158576">
    <property type="component" value="Chromosome 1"/>
</dbReference>
<evidence type="ECO:0000313" key="5">
    <source>
        <dbReference type="Proteomes" id="UP001158576"/>
    </source>
</evidence>
<gene>
    <name evidence="4" type="ORF">OKIOD_LOCUS12149</name>
</gene>
<keyword evidence="2" id="KW-0812">Transmembrane</keyword>
<evidence type="ECO:0000256" key="2">
    <source>
        <dbReference type="SAM" id="Phobius"/>
    </source>
</evidence>
<keyword evidence="5" id="KW-1185">Reference proteome</keyword>
<name>A0ABN7SVN7_OIKDI</name>
<keyword evidence="2" id="KW-0472">Membrane</keyword>
<accession>A0ABN7SVN7</accession>
<reference evidence="4 5" key="1">
    <citation type="submission" date="2021-04" db="EMBL/GenBank/DDBJ databases">
        <authorList>
            <person name="Bliznina A."/>
        </authorList>
    </citation>
    <scope>NUCLEOTIDE SEQUENCE [LARGE SCALE GENOMIC DNA]</scope>
</reference>
<dbReference type="InterPro" id="IPR000182">
    <property type="entry name" value="GNAT_dom"/>
</dbReference>
<evidence type="ECO:0000313" key="4">
    <source>
        <dbReference type="EMBL" id="CAG5107556.1"/>
    </source>
</evidence>
<dbReference type="Pfam" id="PF00583">
    <property type="entry name" value="Acetyltransf_1"/>
    <property type="match status" value="1"/>
</dbReference>
<dbReference type="Gene3D" id="3.40.630.30">
    <property type="match status" value="1"/>
</dbReference>
<dbReference type="PANTHER" id="PTHR13947">
    <property type="entry name" value="GNAT FAMILY N-ACETYLTRANSFERASE"/>
    <property type="match status" value="1"/>
</dbReference>
<protein>
    <submittedName>
        <fullName evidence="4">Oidioi.mRNA.OKI2018_I69.chr1.g3384.t1.cds</fullName>
    </submittedName>
</protein>
<dbReference type="SUPFAM" id="SSF55729">
    <property type="entry name" value="Acyl-CoA N-acyltransferases (Nat)"/>
    <property type="match status" value="1"/>
</dbReference>
<keyword evidence="2" id="KW-1133">Transmembrane helix</keyword>
<feature type="transmembrane region" description="Helical" evidence="2">
    <location>
        <begin position="33"/>
        <end position="56"/>
    </location>
</feature>
<evidence type="ECO:0000256" key="1">
    <source>
        <dbReference type="ARBA" id="ARBA00022679"/>
    </source>
</evidence>
<feature type="transmembrane region" description="Helical" evidence="2">
    <location>
        <begin position="62"/>
        <end position="81"/>
    </location>
</feature>
<dbReference type="PROSITE" id="PS51186">
    <property type="entry name" value="GNAT"/>
    <property type="match status" value="1"/>
</dbReference>
<dbReference type="CDD" id="cd04301">
    <property type="entry name" value="NAT_SF"/>
    <property type="match status" value="1"/>
</dbReference>
<evidence type="ECO:0000259" key="3">
    <source>
        <dbReference type="PROSITE" id="PS51186"/>
    </source>
</evidence>
<dbReference type="InterPro" id="IPR050769">
    <property type="entry name" value="NAT_camello-type"/>
</dbReference>
<dbReference type="EMBL" id="OU015566">
    <property type="protein sequence ID" value="CAG5107556.1"/>
    <property type="molecule type" value="Genomic_DNA"/>
</dbReference>
<organism evidence="4 5">
    <name type="scientific">Oikopleura dioica</name>
    <name type="common">Tunicate</name>
    <dbReference type="NCBI Taxonomy" id="34765"/>
    <lineage>
        <taxon>Eukaryota</taxon>
        <taxon>Metazoa</taxon>
        <taxon>Chordata</taxon>
        <taxon>Tunicata</taxon>
        <taxon>Appendicularia</taxon>
        <taxon>Copelata</taxon>
        <taxon>Oikopleuridae</taxon>
        <taxon>Oikopleura</taxon>
    </lineage>
</organism>